<reference evidence="6 7" key="1">
    <citation type="submission" date="2019-11" db="EMBL/GenBank/DDBJ databases">
        <title>Whole genome sequence of Haloferax sp. MBLA0076.</title>
        <authorList>
            <person name="Seo M.-J."/>
            <person name="Cho E.-S."/>
        </authorList>
    </citation>
    <scope>NUCLEOTIDE SEQUENCE [LARGE SCALE GENOMIC DNA]</scope>
    <source>
        <strain evidence="6 7">MBLA0076</strain>
    </source>
</reference>
<dbReference type="Pfam" id="PF12840">
    <property type="entry name" value="HTH_20"/>
    <property type="match status" value="1"/>
</dbReference>
<gene>
    <name evidence="6" type="ORF">GJR96_16160</name>
</gene>
<dbReference type="InterPro" id="IPR051081">
    <property type="entry name" value="HTH_MetalResp_TranReg"/>
</dbReference>
<sequence>MSGLIDQLQPQTPTADERPRVIEVHSEETGEVIDALSSETRRKILEALFEEPTTPSVLSTHLDTSVQNVHYHLSALQEAELVESIDVRYSEKGNEMSVYAPANDPIVLVGDGERRTRVRQSITDLVAGIGVLALAALFVQWGAERLLRTPVGGGAIEPASWNPSAGPGEAVGWFVFDVVEPGVLFFFGCLLAVALAARAFD</sequence>
<dbReference type="Pfam" id="PF24267">
    <property type="entry name" value="HVO_1552_C"/>
    <property type="match status" value="1"/>
</dbReference>
<evidence type="ECO:0000259" key="5">
    <source>
        <dbReference type="SMART" id="SM00418"/>
    </source>
</evidence>
<feature type="domain" description="HTH arsR-type" evidence="5">
    <location>
        <begin position="31"/>
        <end position="115"/>
    </location>
</feature>
<evidence type="ECO:0000256" key="4">
    <source>
        <dbReference type="SAM" id="Phobius"/>
    </source>
</evidence>
<keyword evidence="4" id="KW-0472">Membrane</keyword>
<dbReference type="RefSeq" id="WP_151164395.1">
    <property type="nucleotide sequence ID" value="NZ_WKJO01000002.1"/>
</dbReference>
<comment type="caution">
    <text evidence="6">The sequence shown here is derived from an EMBL/GenBank/DDBJ whole genome shotgun (WGS) entry which is preliminary data.</text>
</comment>
<dbReference type="GO" id="GO:0003700">
    <property type="term" value="F:DNA-binding transcription factor activity"/>
    <property type="evidence" value="ECO:0007669"/>
    <property type="project" value="InterPro"/>
</dbReference>
<dbReference type="AlphaFoldDB" id="A0A6A8GJC6"/>
<evidence type="ECO:0000256" key="1">
    <source>
        <dbReference type="ARBA" id="ARBA00023015"/>
    </source>
</evidence>
<name>A0A6A8GJC6_9EURY</name>
<keyword evidence="4" id="KW-0812">Transmembrane</keyword>
<dbReference type="SMART" id="SM00418">
    <property type="entry name" value="HTH_ARSR"/>
    <property type="match status" value="1"/>
</dbReference>
<evidence type="ECO:0000256" key="3">
    <source>
        <dbReference type="ARBA" id="ARBA00023163"/>
    </source>
</evidence>
<keyword evidence="2" id="KW-0238">DNA-binding</keyword>
<keyword evidence="3" id="KW-0804">Transcription</keyword>
<dbReference type="PANTHER" id="PTHR33154">
    <property type="entry name" value="TRANSCRIPTIONAL REGULATOR, ARSR FAMILY"/>
    <property type="match status" value="1"/>
</dbReference>
<evidence type="ECO:0000313" key="7">
    <source>
        <dbReference type="Proteomes" id="UP000439022"/>
    </source>
</evidence>
<dbReference type="EMBL" id="WKJO01000002">
    <property type="protein sequence ID" value="MRX23484.1"/>
    <property type="molecule type" value="Genomic_DNA"/>
</dbReference>
<feature type="transmembrane region" description="Helical" evidence="4">
    <location>
        <begin position="122"/>
        <end position="143"/>
    </location>
</feature>
<protein>
    <submittedName>
        <fullName evidence="6">Helix-turn-helix domain-containing protein</fullName>
    </submittedName>
</protein>
<proteinExistence type="predicted"/>
<dbReference type="InterPro" id="IPR011991">
    <property type="entry name" value="ArsR-like_HTH"/>
</dbReference>
<dbReference type="InterPro" id="IPR001845">
    <property type="entry name" value="HTH_ArsR_DNA-bd_dom"/>
</dbReference>
<keyword evidence="7" id="KW-1185">Reference proteome</keyword>
<dbReference type="InterPro" id="IPR036390">
    <property type="entry name" value="WH_DNA-bd_sf"/>
</dbReference>
<dbReference type="InterPro" id="IPR036388">
    <property type="entry name" value="WH-like_DNA-bd_sf"/>
</dbReference>
<dbReference type="Proteomes" id="UP000439022">
    <property type="component" value="Unassembled WGS sequence"/>
</dbReference>
<evidence type="ECO:0000256" key="2">
    <source>
        <dbReference type="ARBA" id="ARBA00023125"/>
    </source>
</evidence>
<dbReference type="Gene3D" id="1.10.10.10">
    <property type="entry name" value="Winged helix-like DNA-binding domain superfamily/Winged helix DNA-binding domain"/>
    <property type="match status" value="1"/>
</dbReference>
<organism evidence="6 7">
    <name type="scientific">Haloferax litoreum</name>
    <dbReference type="NCBI Taxonomy" id="2666140"/>
    <lineage>
        <taxon>Archaea</taxon>
        <taxon>Methanobacteriati</taxon>
        <taxon>Methanobacteriota</taxon>
        <taxon>Stenosarchaea group</taxon>
        <taxon>Halobacteria</taxon>
        <taxon>Halobacteriales</taxon>
        <taxon>Haloferacaceae</taxon>
        <taxon>Haloferax</taxon>
    </lineage>
</organism>
<dbReference type="SUPFAM" id="SSF46785">
    <property type="entry name" value="Winged helix' DNA-binding domain"/>
    <property type="match status" value="1"/>
</dbReference>
<evidence type="ECO:0000313" key="6">
    <source>
        <dbReference type="EMBL" id="MRX23484.1"/>
    </source>
</evidence>
<accession>A0A6A8GJC6</accession>
<dbReference type="PANTHER" id="PTHR33154:SF33">
    <property type="entry name" value="TRANSCRIPTIONAL REPRESSOR SDPR"/>
    <property type="match status" value="1"/>
</dbReference>
<dbReference type="InterPro" id="IPR056525">
    <property type="entry name" value="HVO_1552_C"/>
</dbReference>
<dbReference type="GO" id="GO:0003677">
    <property type="term" value="F:DNA binding"/>
    <property type="evidence" value="ECO:0007669"/>
    <property type="project" value="UniProtKB-KW"/>
</dbReference>
<dbReference type="CDD" id="cd00090">
    <property type="entry name" value="HTH_ARSR"/>
    <property type="match status" value="1"/>
</dbReference>
<keyword evidence="4" id="KW-1133">Transmembrane helix</keyword>
<keyword evidence="1" id="KW-0805">Transcription regulation</keyword>
<feature type="transmembrane region" description="Helical" evidence="4">
    <location>
        <begin position="182"/>
        <end position="200"/>
    </location>
</feature>